<dbReference type="EMBL" id="JARKIE010000170">
    <property type="protein sequence ID" value="KAJ7671935.1"/>
    <property type="molecule type" value="Genomic_DNA"/>
</dbReference>
<comment type="caution">
    <text evidence="3">The sequence shown here is derived from an EMBL/GenBank/DDBJ whole genome shotgun (WGS) entry which is preliminary data.</text>
</comment>
<proteinExistence type="predicted"/>
<gene>
    <name evidence="3" type="ORF">B0H17DRAFT_1208862</name>
</gene>
<protein>
    <submittedName>
        <fullName evidence="3">Uncharacterized protein</fullName>
    </submittedName>
</protein>
<dbReference type="Proteomes" id="UP001221757">
    <property type="component" value="Unassembled WGS sequence"/>
</dbReference>
<feature type="chain" id="PRO_5042117389" evidence="2">
    <location>
        <begin position="21"/>
        <end position="103"/>
    </location>
</feature>
<evidence type="ECO:0000313" key="4">
    <source>
        <dbReference type="Proteomes" id="UP001221757"/>
    </source>
</evidence>
<feature type="region of interest" description="Disordered" evidence="1">
    <location>
        <begin position="81"/>
        <end position="103"/>
    </location>
</feature>
<sequence length="103" mass="10675">MTRPPAFFFLLSVFMILCQAAPINRRASSSAPSSTSASGPLPSATQQNGTAPNWAAYANGTTGFALHRLLTSIAPDAPQRWVTAGPISSTQIGGSDPAGRTRT</sequence>
<accession>A0AAD7D3L6</accession>
<organism evidence="3 4">
    <name type="scientific">Mycena rosella</name>
    <name type="common">Pink bonnet</name>
    <name type="synonym">Agaricus rosellus</name>
    <dbReference type="NCBI Taxonomy" id="1033263"/>
    <lineage>
        <taxon>Eukaryota</taxon>
        <taxon>Fungi</taxon>
        <taxon>Dikarya</taxon>
        <taxon>Basidiomycota</taxon>
        <taxon>Agaricomycotina</taxon>
        <taxon>Agaricomycetes</taxon>
        <taxon>Agaricomycetidae</taxon>
        <taxon>Agaricales</taxon>
        <taxon>Marasmiineae</taxon>
        <taxon>Mycenaceae</taxon>
        <taxon>Mycena</taxon>
    </lineage>
</organism>
<reference evidence="3" key="1">
    <citation type="submission" date="2023-03" db="EMBL/GenBank/DDBJ databases">
        <title>Massive genome expansion in bonnet fungi (Mycena s.s.) driven by repeated elements and novel gene families across ecological guilds.</title>
        <authorList>
            <consortium name="Lawrence Berkeley National Laboratory"/>
            <person name="Harder C.B."/>
            <person name="Miyauchi S."/>
            <person name="Viragh M."/>
            <person name="Kuo A."/>
            <person name="Thoen E."/>
            <person name="Andreopoulos B."/>
            <person name="Lu D."/>
            <person name="Skrede I."/>
            <person name="Drula E."/>
            <person name="Henrissat B."/>
            <person name="Morin E."/>
            <person name="Kohler A."/>
            <person name="Barry K."/>
            <person name="LaButti K."/>
            <person name="Morin E."/>
            <person name="Salamov A."/>
            <person name="Lipzen A."/>
            <person name="Mereny Z."/>
            <person name="Hegedus B."/>
            <person name="Baldrian P."/>
            <person name="Stursova M."/>
            <person name="Weitz H."/>
            <person name="Taylor A."/>
            <person name="Grigoriev I.V."/>
            <person name="Nagy L.G."/>
            <person name="Martin F."/>
            <person name="Kauserud H."/>
        </authorList>
    </citation>
    <scope>NUCLEOTIDE SEQUENCE</scope>
    <source>
        <strain evidence="3">CBHHK067</strain>
    </source>
</reference>
<dbReference type="AlphaFoldDB" id="A0AAD7D3L6"/>
<evidence type="ECO:0000256" key="2">
    <source>
        <dbReference type="SAM" id="SignalP"/>
    </source>
</evidence>
<evidence type="ECO:0000256" key="1">
    <source>
        <dbReference type="SAM" id="MobiDB-lite"/>
    </source>
</evidence>
<keyword evidence="2" id="KW-0732">Signal</keyword>
<keyword evidence="4" id="KW-1185">Reference proteome</keyword>
<name>A0AAD7D3L6_MYCRO</name>
<evidence type="ECO:0000313" key="3">
    <source>
        <dbReference type="EMBL" id="KAJ7671935.1"/>
    </source>
</evidence>
<feature type="compositionally biased region" description="Low complexity" evidence="1">
    <location>
        <begin position="27"/>
        <end position="44"/>
    </location>
</feature>
<feature type="signal peptide" evidence="2">
    <location>
        <begin position="1"/>
        <end position="20"/>
    </location>
</feature>
<feature type="region of interest" description="Disordered" evidence="1">
    <location>
        <begin position="27"/>
        <end position="54"/>
    </location>
</feature>